<evidence type="ECO:0000313" key="5">
    <source>
        <dbReference type="EMBL" id="CAK9021365.1"/>
    </source>
</evidence>
<proteinExistence type="predicted"/>
<organism evidence="5 6">
    <name type="scientific">Durusdinium trenchii</name>
    <dbReference type="NCBI Taxonomy" id="1381693"/>
    <lineage>
        <taxon>Eukaryota</taxon>
        <taxon>Sar</taxon>
        <taxon>Alveolata</taxon>
        <taxon>Dinophyceae</taxon>
        <taxon>Suessiales</taxon>
        <taxon>Symbiodiniaceae</taxon>
        <taxon>Durusdinium</taxon>
    </lineage>
</organism>
<dbReference type="Pfam" id="PF13374">
    <property type="entry name" value="TPR_10"/>
    <property type="match status" value="2"/>
</dbReference>
<sequence length="1424" mass="158089">MTDLRRQVEAIFTSKLGESDSLERQSYIEVLQSIGGTLQEANVLLKEYPEDSWICVKDFLDILFSPSEASLKRYFEKAYKEGGVFYHEEYEHDADDWCWLHKGSNIKVWQDALDLTQAGAGGAGGAGDVECFFHYTTELGFHNITNESKELVEVFASLVTEGKKANAWWGRGVYSVRKAPNQWPNIETLLDNNYRNMMKRDIELKGREATVEEYHSRVAYCIPMLVDACCAYDVSKRQTPEMVEKGRPIGVNLAGKLLNEPGMPPRECIVVRVQQEEKVGHARAVLVETLRCRAEAITTHLGSEHAETLLALSRLASVLEDRGALAEAETLRRRILAAEEAQFGPEDPNTLSALNNLALVLTRRGQWKEATDLYRRVVEADERLHGAAHLETLVPVANLAVVLRLQGQLAEAEALQRRVLTGREEQLGSKHRDTLVSLNNLALVLQSQGKLDEAEPFARKCMEGREALLGAAHPSTLISINNLATLLYEQGKLHEAEELFRRALAGSEAQLGRSHPDTLTWVYNLANVLMKQKHFADAEPLMRRALAGFESHLGAGHPHTLNSIRRLAKLLEATGSIAEAEELFIRELNGMEELHGPEDLKTLRSMSNVARVLIEREKFADAEPLMRRALAGFEAQLGANDAETLSCVYCLAELLEATGSITEAEELFIRDFNGMEDNPTIERSFTAQTMRRPEAVAETWSASGASTGDQQAEVLQGGLLMKLARITVRLADEDRHTQTPLHRSDLHFYAIHNVIRPAAMGSGSSAQEFSPVVATEDAAAGGHRDSTPGVSSTAGGTQRGAGSSVESMTDLRRQVEAIFTSKLGESDSLERQSYIEVLRSIGGTLQEANVLLKEYPEDSRICVKDFLDILFSPPEASLKRYFEKDYKEGGVFAHEEYAYDAADWCWLHEGSNIKVWQDALDLTQAGAGGAGDVECFFHYTTELGFYNITNESKELVEVFASLITEGEKANAWWGRGVYTVRKAPDQWPDIETLLDNNYRNMMKRDFELKGREATVEEYHARVAYCIPILVDASCAYDVSKRQTPEMVEKGKPIGVNLAGKLLNEPGMPPRECIVVRVQQEEKVGHARAVLVETLRCRADAITTNLGSEHAATLLASSRLARVLEWRGALIEAETLWRRILAAHEAQQGPEDPETLIALHNLASVLERRGQWKDAEDLYRRAVEAQERLGAAHWRLLTSLENLANVLMLQGQLAEAEALQRRVLAGREDQLGSKHRDTLASLNNLALVLQSQGKLDEAEPFARRDLEGSEALLGAAHPDTLVSVNNLALVLEAQGKLSEAEELFRRAFAGGEAQLGTSHPETLTWLHNLAGVLMKRQNFADAEPLMRRAVAGCEAHLGAGHPHTLSSVYRLAELLEATGSIAEAEELFIRELNGLEELHGPDHEETQASRRNLECFRHEHGRSAG</sequence>
<accession>A0ABP0K4M2</accession>
<feature type="region of interest" description="Disordered" evidence="4">
    <location>
        <begin position="776"/>
        <end position="807"/>
    </location>
</feature>
<comment type="caution">
    <text evidence="5">The sequence shown here is derived from an EMBL/GenBank/DDBJ whole genome shotgun (WGS) entry which is preliminary data.</text>
</comment>
<dbReference type="PANTHER" id="PTHR45641:SF19">
    <property type="entry name" value="NEPHROCYSTIN-3"/>
    <property type="match status" value="1"/>
</dbReference>
<reference evidence="5 6" key="1">
    <citation type="submission" date="2024-02" db="EMBL/GenBank/DDBJ databases">
        <authorList>
            <person name="Chen Y."/>
            <person name="Shah S."/>
            <person name="Dougan E. K."/>
            <person name="Thang M."/>
            <person name="Chan C."/>
        </authorList>
    </citation>
    <scope>NUCLEOTIDE SEQUENCE [LARGE SCALE GENOMIC DNA]</scope>
</reference>
<protein>
    <recommendedName>
        <fullName evidence="7">Kinesin light chain</fullName>
    </recommendedName>
</protein>
<evidence type="ECO:0000313" key="6">
    <source>
        <dbReference type="Proteomes" id="UP001642484"/>
    </source>
</evidence>
<dbReference type="PROSITE" id="PS50005">
    <property type="entry name" value="TPR"/>
    <property type="match status" value="1"/>
</dbReference>
<keyword evidence="6" id="KW-1185">Reference proteome</keyword>
<name>A0ABP0K4M2_9DINO</name>
<evidence type="ECO:0008006" key="7">
    <source>
        <dbReference type="Google" id="ProtNLM"/>
    </source>
</evidence>
<evidence type="ECO:0000256" key="4">
    <source>
        <dbReference type="SAM" id="MobiDB-lite"/>
    </source>
</evidence>
<dbReference type="Pfam" id="PF13424">
    <property type="entry name" value="TPR_12"/>
    <property type="match status" value="6"/>
</dbReference>
<dbReference type="InterPro" id="IPR011990">
    <property type="entry name" value="TPR-like_helical_dom_sf"/>
</dbReference>
<dbReference type="InterPro" id="IPR019734">
    <property type="entry name" value="TPR_rpt"/>
</dbReference>
<dbReference type="PANTHER" id="PTHR45641">
    <property type="entry name" value="TETRATRICOPEPTIDE REPEAT PROTEIN (AFU_ORTHOLOGUE AFUA_6G03870)"/>
    <property type="match status" value="1"/>
</dbReference>
<gene>
    <name evidence="5" type="ORF">CCMP2556_LOCUS14423</name>
</gene>
<dbReference type="EMBL" id="CAXAMN010007380">
    <property type="protein sequence ID" value="CAK9021365.1"/>
    <property type="molecule type" value="Genomic_DNA"/>
</dbReference>
<dbReference type="SUPFAM" id="SSF48452">
    <property type="entry name" value="TPR-like"/>
    <property type="match status" value="5"/>
</dbReference>
<feature type="repeat" description="TPR" evidence="3">
    <location>
        <begin position="351"/>
        <end position="384"/>
    </location>
</feature>
<dbReference type="SMART" id="SM00028">
    <property type="entry name" value="TPR"/>
    <property type="match status" value="8"/>
</dbReference>
<evidence type="ECO:0000256" key="1">
    <source>
        <dbReference type="ARBA" id="ARBA00022737"/>
    </source>
</evidence>
<feature type="compositionally biased region" description="Polar residues" evidence="4">
    <location>
        <begin position="788"/>
        <end position="807"/>
    </location>
</feature>
<evidence type="ECO:0000256" key="3">
    <source>
        <dbReference type="PROSITE-ProRule" id="PRU00339"/>
    </source>
</evidence>
<dbReference type="Proteomes" id="UP001642484">
    <property type="component" value="Unassembled WGS sequence"/>
</dbReference>
<keyword evidence="1" id="KW-0677">Repeat</keyword>
<keyword evidence="2 3" id="KW-0802">TPR repeat</keyword>
<dbReference type="Gene3D" id="1.25.40.10">
    <property type="entry name" value="Tetratricopeptide repeat domain"/>
    <property type="match status" value="5"/>
</dbReference>
<evidence type="ECO:0000256" key="2">
    <source>
        <dbReference type="ARBA" id="ARBA00022803"/>
    </source>
</evidence>
<dbReference type="PRINTS" id="PR00381">
    <property type="entry name" value="KINESINLIGHT"/>
</dbReference>